<dbReference type="InterPro" id="IPR001537">
    <property type="entry name" value="SpoU_MeTrfase"/>
</dbReference>
<organism evidence="6 7">
    <name type="scientific">Psychrosphaera haliotis</name>
    <dbReference type="NCBI Taxonomy" id="555083"/>
    <lineage>
        <taxon>Bacteria</taxon>
        <taxon>Pseudomonadati</taxon>
        <taxon>Pseudomonadota</taxon>
        <taxon>Gammaproteobacteria</taxon>
        <taxon>Alteromonadales</taxon>
        <taxon>Pseudoalteromonadaceae</taxon>
        <taxon>Psychrosphaera</taxon>
    </lineage>
</organism>
<evidence type="ECO:0000256" key="3">
    <source>
        <dbReference type="ARBA" id="ARBA00022679"/>
    </source>
</evidence>
<dbReference type="CDD" id="cd18109">
    <property type="entry name" value="SpoU-like_RNA-MTase"/>
    <property type="match status" value="1"/>
</dbReference>
<dbReference type="InterPro" id="IPR029064">
    <property type="entry name" value="Ribosomal_eL30-like_sf"/>
</dbReference>
<dbReference type="GO" id="GO:0003723">
    <property type="term" value="F:RNA binding"/>
    <property type="evidence" value="ECO:0007669"/>
    <property type="project" value="InterPro"/>
</dbReference>
<dbReference type="RefSeq" id="WP_155693612.1">
    <property type="nucleotide sequence ID" value="NZ_WOCD01000001.1"/>
</dbReference>
<sequence>MISKNQAKYLKALSSKKQRRLSGEFLVQGEKNILELLGSTLEVVEIYCTDSFKELHNDLLSHHSVIETTAQQLSQVSTLTANSDAIAIVKQPVHEAFQPKGLILALDDVNDPGNLGTIIRLADWYGVSDILISEQTADVYNPKTISATMGAFTRVKTHRVDLKQSLQTINLPIYGAFLGGDNVHNNNFEQSGVIVMGNESHGISDDISSLITKKVTIPSYGHSESLNVAMATGIILDNARRILSNN</sequence>
<evidence type="ECO:0000256" key="2">
    <source>
        <dbReference type="ARBA" id="ARBA00022603"/>
    </source>
</evidence>
<evidence type="ECO:0000256" key="1">
    <source>
        <dbReference type="ARBA" id="ARBA00007228"/>
    </source>
</evidence>
<protein>
    <submittedName>
        <fullName evidence="6">RNA methyltransferase</fullName>
    </submittedName>
</protein>
<evidence type="ECO:0000259" key="4">
    <source>
        <dbReference type="Pfam" id="PF00588"/>
    </source>
</evidence>
<dbReference type="Pfam" id="PF22435">
    <property type="entry name" value="MRM3-like_sub_bind"/>
    <property type="match status" value="1"/>
</dbReference>
<dbReference type="GO" id="GO:0032259">
    <property type="term" value="P:methylation"/>
    <property type="evidence" value="ECO:0007669"/>
    <property type="project" value="UniProtKB-KW"/>
</dbReference>
<evidence type="ECO:0000313" key="7">
    <source>
        <dbReference type="Proteomes" id="UP000439994"/>
    </source>
</evidence>
<dbReference type="Proteomes" id="UP000439994">
    <property type="component" value="Unassembled WGS sequence"/>
</dbReference>
<gene>
    <name evidence="6" type="ORF">GNP35_00755</name>
</gene>
<reference evidence="6 7" key="1">
    <citation type="submission" date="2019-11" db="EMBL/GenBank/DDBJ databases">
        <title>P. haliotis isolates from Z. marina roots.</title>
        <authorList>
            <person name="Cohen M."/>
            <person name="Jospin G."/>
            <person name="Eisen J.A."/>
            <person name="Coil D.A."/>
        </authorList>
    </citation>
    <scope>NUCLEOTIDE SEQUENCE [LARGE SCALE GENOMIC DNA]</scope>
    <source>
        <strain evidence="6 7">UCD-MCMsp1aY</strain>
    </source>
</reference>
<dbReference type="SUPFAM" id="SSF55315">
    <property type="entry name" value="L30e-like"/>
    <property type="match status" value="1"/>
</dbReference>
<keyword evidence="7" id="KW-1185">Reference proteome</keyword>
<dbReference type="AlphaFoldDB" id="A0A6N8F3G8"/>
<dbReference type="InterPro" id="IPR029026">
    <property type="entry name" value="tRNA_m1G_MTases_N"/>
</dbReference>
<keyword evidence="2 6" id="KW-0489">Methyltransferase</keyword>
<dbReference type="OrthoDB" id="9794400at2"/>
<comment type="caution">
    <text evidence="6">The sequence shown here is derived from an EMBL/GenBank/DDBJ whole genome shotgun (WGS) entry which is preliminary data.</text>
</comment>
<evidence type="ECO:0000313" key="6">
    <source>
        <dbReference type="EMBL" id="MUH71145.1"/>
    </source>
</evidence>
<evidence type="ECO:0000259" key="5">
    <source>
        <dbReference type="Pfam" id="PF22435"/>
    </source>
</evidence>
<dbReference type="InterPro" id="IPR029028">
    <property type="entry name" value="Alpha/beta_knot_MTases"/>
</dbReference>
<feature type="domain" description="tRNA/rRNA methyltransferase SpoU type" evidence="4">
    <location>
        <begin position="102"/>
        <end position="236"/>
    </location>
</feature>
<dbReference type="EMBL" id="WOCD01000001">
    <property type="protein sequence ID" value="MUH71145.1"/>
    <property type="molecule type" value="Genomic_DNA"/>
</dbReference>
<dbReference type="SUPFAM" id="SSF75217">
    <property type="entry name" value="alpha/beta knot"/>
    <property type="match status" value="1"/>
</dbReference>
<dbReference type="GO" id="GO:0008173">
    <property type="term" value="F:RNA methyltransferase activity"/>
    <property type="evidence" value="ECO:0007669"/>
    <property type="project" value="InterPro"/>
</dbReference>
<dbReference type="Gene3D" id="3.30.1330.30">
    <property type="match status" value="1"/>
</dbReference>
<dbReference type="GO" id="GO:0006396">
    <property type="term" value="P:RNA processing"/>
    <property type="evidence" value="ECO:0007669"/>
    <property type="project" value="InterPro"/>
</dbReference>
<dbReference type="Gene3D" id="3.40.1280.10">
    <property type="match status" value="1"/>
</dbReference>
<accession>A0A6N8F3G8</accession>
<dbReference type="PANTHER" id="PTHR43191:SF2">
    <property type="entry name" value="RRNA METHYLTRANSFERASE 3, MITOCHONDRIAL"/>
    <property type="match status" value="1"/>
</dbReference>
<feature type="domain" description="MRM3-like substrate binding" evidence="5">
    <location>
        <begin position="5"/>
        <end position="80"/>
    </location>
</feature>
<dbReference type="PANTHER" id="PTHR43191">
    <property type="entry name" value="RRNA METHYLTRANSFERASE 3"/>
    <property type="match status" value="1"/>
</dbReference>
<dbReference type="InterPro" id="IPR053888">
    <property type="entry name" value="MRM3-like_sub_bind"/>
</dbReference>
<comment type="similarity">
    <text evidence="1">Belongs to the class IV-like SAM-binding methyltransferase superfamily. RNA methyltransferase TrmH family.</text>
</comment>
<keyword evidence="3 6" id="KW-0808">Transferase</keyword>
<dbReference type="Pfam" id="PF00588">
    <property type="entry name" value="SpoU_methylase"/>
    <property type="match status" value="1"/>
</dbReference>
<name>A0A6N8F3G8_9GAMM</name>
<dbReference type="InterPro" id="IPR051259">
    <property type="entry name" value="rRNA_Methyltransferase"/>
</dbReference>
<proteinExistence type="inferred from homology"/>